<name>A0ABR3DR16_NEUIN</name>
<keyword evidence="6" id="KW-1185">Reference proteome</keyword>
<evidence type="ECO:0000256" key="3">
    <source>
        <dbReference type="SAM" id="MobiDB-lite"/>
    </source>
</evidence>
<dbReference type="Proteomes" id="UP001451303">
    <property type="component" value="Unassembled WGS sequence"/>
</dbReference>
<evidence type="ECO:0000313" key="6">
    <source>
        <dbReference type="Proteomes" id="UP001451303"/>
    </source>
</evidence>
<evidence type="ECO:0000256" key="2">
    <source>
        <dbReference type="ARBA" id="ARBA00023186"/>
    </source>
</evidence>
<protein>
    <recommendedName>
        <fullName evidence="4">Co-chaperone HscB C-terminal oligomerisation domain-containing protein</fullName>
    </recommendedName>
</protein>
<accession>A0ABR3DR16</accession>
<feature type="compositionally biased region" description="Basic and acidic residues" evidence="3">
    <location>
        <begin position="42"/>
        <end position="51"/>
    </location>
</feature>
<feature type="compositionally biased region" description="Low complexity" evidence="3">
    <location>
        <begin position="100"/>
        <end position="112"/>
    </location>
</feature>
<comment type="similarity">
    <text evidence="1">Belongs to the HscB family.</text>
</comment>
<dbReference type="Pfam" id="PF07743">
    <property type="entry name" value="HSCB_C"/>
    <property type="match status" value="1"/>
</dbReference>
<dbReference type="PROSITE" id="PS51257">
    <property type="entry name" value="PROKAR_LIPOPROTEIN"/>
    <property type="match status" value="1"/>
</dbReference>
<dbReference type="SUPFAM" id="SSF47144">
    <property type="entry name" value="HSC20 (HSCB), C-terminal oligomerisation domain"/>
    <property type="match status" value="1"/>
</dbReference>
<comment type="caution">
    <text evidence="5">The sequence shown here is derived from an EMBL/GenBank/DDBJ whole genome shotgun (WGS) entry which is preliminary data.</text>
</comment>
<keyword evidence="2" id="KW-0143">Chaperone</keyword>
<dbReference type="PANTHER" id="PTHR14021">
    <property type="entry name" value="IRON-SULFUR CLUSTER CO-CHAPERONE PROTEIN HSCB"/>
    <property type="match status" value="1"/>
</dbReference>
<gene>
    <name evidence="5" type="ORF">QR685DRAFT_23493</name>
</gene>
<feature type="region of interest" description="Disordered" evidence="3">
    <location>
        <begin position="81"/>
        <end position="112"/>
    </location>
</feature>
<evidence type="ECO:0000259" key="4">
    <source>
        <dbReference type="Pfam" id="PF07743"/>
    </source>
</evidence>
<dbReference type="InterPro" id="IPR004640">
    <property type="entry name" value="HscB"/>
</dbReference>
<proteinExistence type="inferred from homology"/>
<dbReference type="InterPro" id="IPR009073">
    <property type="entry name" value="HscB_oligo_C"/>
</dbReference>
<evidence type="ECO:0000256" key="1">
    <source>
        <dbReference type="ARBA" id="ARBA00010476"/>
    </source>
</evidence>
<dbReference type="SUPFAM" id="SSF46565">
    <property type="entry name" value="Chaperone J-domain"/>
    <property type="match status" value="1"/>
</dbReference>
<feature type="domain" description="Co-chaperone HscB C-terminal oligomerisation" evidence="4">
    <location>
        <begin position="229"/>
        <end position="298"/>
    </location>
</feature>
<dbReference type="EMBL" id="JAVLET010000001">
    <property type="protein sequence ID" value="KAL0474807.1"/>
    <property type="molecule type" value="Genomic_DNA"/>
</dbReference>
<reference evidence="5 6" key="1">
    <citation type="submission" date="2023-09" db="EMBL/GenBank/DDBJ databases">
        <title>Multi-omics analysis of a traditional fermented food reveals byproduct-associated fungal strains for waste-to-food upcycling.</title>
        <authorList>
            <consortium name="Lawrence Berkeley National Laboratory"/>
            <person name="Rekdal V.M."/>
            <person name="Villalobos-Escobedo J.M."/>
            <person name="Rodriguez-Valeron N."/>
            <person name="Garcia M.O."/>
            <person name="Vasquez D.P."/>
            <person name="Damayanti I."/>
            <person name="Sorensen P.M."/>
            <person name="Baidoo E.E."/>
            <person name="De Carvalho A.C."/>
            <person name="Riley R."/>
            <person name="Lipzen A."/>
            <person name="He G."/>
            <person name="Yan M."/>
            <person name="Haridas S."/>
            <person name="Daum C."/>
            <person name="Yoshinaga Y."/>
            <person name="Ng V."/>
            <person name="Grigoriev I.V."/>
            <person name="Munk R."/>
            <person name="Nuraida L."/>
            <person name="Wijaya C.H."/>
            <person name="Morales P.-C."/>
            <person name="Keasling J.D."/>
        </authorList>
    </citation>
    <scope>NUCLEOTIDE SEQUENCE [LARGE SCALE GENOMIC DNA]</scope>
    <source>
        <strain evidence="5 6">FGSC 2613</strain>
    </source>
</reference>
<sequence>MRTSILSSPATRALCAACRNEASRTNAGVAFSTACASKNSNRRPEVPEQSRPRVTTTTTTTTTREIQKHRLFPSARARAHEYSTFSAPSDNTSPKPQPPNSSTSSSSDSNKPIPRYYALFPITLPLGPPPSGPFDIDVRALRREFLRLQAASHPDFHHSANQFDSNSSNGSNSDESLLQRRKAEATSSLINSAYKTLSSPLLRAQYLLKELYDVDLAGDESTDYQNGSDPTLLMTVLEAREQIDEAKTEADLEPVREENEARIKESEEKLSEAFAKEDVEAATRECVKLRYWMGIREGCNEWEEGKGFVMHH</sequence>
<dbReference type="InterPro" id="IPR036869">
    <property type="entry name" value="J_dom_sf"/>
</dbReference>
<feature type="region of interest" description="Disordered" evidence="3">
    <location>
        <begin position="249"/>
        <end position="269"/>
    </location>
</feature>
<evidence type="ECO:0000313" key="5">
    <source>
        <dbReference type="EMBL" id="KAL0474807.1"/>
    </source>
</evidence>
<organism evidence="5 6">
    <name type="scientific">Neurospora intermedia</name>
    <dbReference type="NCBI Taxonomy" id="5142"/>
    <lineage>
        <taxon>Eukaryota</taxon>
        <taxon>Fungi</taxon>
        <taxon>Dikarya</taxon>
        <taxon>Ascomycota</taxon>
        <taxon>Pezizomycotina</taxon>
        <taxon>Sordariomycetes</taxon>
        <taxon>Sordariomycetidae</taxon>
        <taxon>Sordariales</taxon>
        <taxon>Sordariaceae</taxon>
        <taxon>Neurospora</taxon>
    </lineage>
</organism>
<dbReference type="Gene3D" id="1.20.1280.20">
    <property type="entry name" value="HscB, C-terminal domain"/>
    <property type="match status" value="1"/>
</dbReference>
<dbReference type="PANTHER" id="PTHR14021:SF15">
    <property type="entry name" value="IRON-SULFUR CLUSTER CO-CHAPERONE PROTEIN HSCB"/>
    <property type="match status" value="1"/>
</dbReference>
<feature type="region of interest" description="Disordered" evidence="3">
    <location>
        <begin position="156"/>
        <end position="180"/>
    </location>
</feature>
<dbReference type="InterPro" id="IPR036386">
    <property type="entry name" value="HscB_C_sf"/>
</dbReference>
<feature type="region of interest" description="Disordered" evidence="3">
    <location>
        <begin position="35"/>
        <end position="65"/>
    </location>
</feature>
<dbReference type="Gene3D" id="1.10.287.110">
    <property type="entry name" value="DnaJ domain"/>
    <property type="match status" value="1"/>
</dbReference>
<dbReference type="NCBIfam" id="TIGR00714">
    <property type="entry name" value="hscB"/>
    <property type="match status" value="1"/>
</dbReference>